<sequence>MQAVVDLVLPASCAGCSRSGSALCPECAARCRPAPRRVVPHPAPPHWPPCWAGGSYETAAAAVLRAYKDGDRRDVRPVLAGLLGSALDALLIDHPELAEGAVRGELVVVPVPSSAAARRRRGDDPARALAASALLGLAKGEARLVDVRLGRRVADQAALDRSGRLANLAGAMRVDPRRAAVVRDARCVVLDDVVTSGSTITEAARALRSAGARSVAAATALATPYGLRSVSSGDLRLPRPRPWVGE</sequence>
<evidence type="ECO:0000313" key="3">
    <source>
        <dbReference type="EMBL" id="TWD14257.1"/>
    </source>
</evidence>
<dbReference type="InterPro" id="IPR051910">
    <property type="entry name" value="ComF/GntX_DNA_util-trans"/>
</dbReference>
<dbReference type="Proteomes" id="UP000315628">
    <property type="component" value="Unassembled WGS sequence"/>
</dbReference>
<dbReference type="SUPFAM" id="SSF53271">
    <property type="entry name" value="PRTase-like"/>
    <property type="match status" value="1"/>
</dbReference>
<organism evidence="3 4">
    <name type="scientific">Marihabitans asiaticum</name>
    <dbReference type="NCBI Taxonomy" id="415218"/>
    <lineage>
        <taxon>Bacteria</taxon>
        <taxon>Bacillati</taxon>
        <taxon>Actinomycetota</taxon>
        <taxon>Actinomycetes</taxon>
        <taxon>Micrococcales</taxon>
        <taxon>Intrasporangiaceae</taxon>
        <taxon>Marihabitans</taxon>
    </lineage>
</organism>
<evidence type="ECO:0000259" key="2">
    <source>
        <dbReference type="Pfam" id="PF00156"/>
    </source>
</evidence>
<accession>A0A560W9F3</accession>
<dbReference type="InterPro" id="IPR000836">
    <property type="entry name" value="PRTase_dom"/>
</dbReference>
<proteinExistence type="inferred from homology"/>
<dbReference type="InterPro" id="IPR029057">
    <property type="entry name" value="PRTase-like"/>
</dbReference>
<keyword evidence="4" id="KW-1185">Reference proteome</keyword>
<gene>
    <name evidence="3" type="ORF">FB557_1662</name>
</gene>
<dbReference type="AlphaFoldDB" id="A0A560W9F3"/>
<protein>
    <submittedName>
        <fullName evidence="3">Putative amidophosphoribosyltransferase</fullName>
    </submittedName>
</protein>
<evidence type="ECO:0000256" key="1">
    <source>
        <dbReference type="ARBA" id="ARBA00008007"/>
    </source>
</evidence>
<name>A0A560W9F3_9MICO</name>
<feature type="domain" description="Phosphoribosyltransferase" evidence="2">
    <location>
        <begin position="163"/>
        <end position="237"/>
    </location>
</feature>
<keyword evidence="3" id="KW-0808">Transferase</keyword>
<comment type="similarity">
    <text evidence="1">Belongs to the ComF/GntX family.</text>
</comment>
<dbReference type="PANTHER" id="PTHR47505">
    <property type="entry name" value="DNA UTILIZATION PROTEIN YHGH"/>
    <property type="match status" value="1"/>
</dbReference>
<keyword evidence="3" id="KW-0328">Glycosyltransferase</keyword>
<reference evidence="3 4" key="1">
    <citation type="submission" date="2019-06" db="EMBL/GenBank/DDBJ databases">
        <title>Sequencing the genomes of 1000 actinobacteria strains.</title>
        <authorList>
            <person name="Klenk H.-P."/>
        </authorList>
    </citation>
    <scope>NUCLEOTIDE SEQUENCE [LARGE SCALE GENOMIC DNA]</scope>
    <source>
        <strain evidence="3 4">DSM 18935</strain>
    </source>
</reference>
<dbReference type="Gene3D" id="3.40.50.2020">
    <property type="match status" value="1"/>
</dbReference>
<evidence type="ECO:0000313" key="4">
    <source>
        <dbReference type="Proteomes" id="UP000315628"/>
    </source>
</evidence>
<dbReference type="CDD" id="cd06223">
    <property type="entry name" value="PRTases_typeI"/>
    <property type="match status" value="1"/>
</dbReference>
<dbReference type="PANTHER" id="PTHR47505:SF1">
    <property type="entry name" value="DNA UTILIZATION PROTEIN YHGH"/>
    <property type="match status" value="1"/>
</dbReference>
<comment type="caution">
    <text evidence="3">The sequence shown here is derived from an EMBL/GenBank/DDBJ whole genome shotgun (WGS) entry which is preliminary data.</text>
</comment>
<dbReference type="GO" id="GO:0016757">
    <property type="term" value="F:glycosyltransferase activity"/>
    <property type="evidence" value="ECO:0007669"/>
    <property type="project" value="UniProtKB-KW"/>
</dbReference>
<dbReference type="Pfam" id="PF00156">
    <property type="entry name" value="Pribosyltran"/>
    <property type="match status" value="1"/>
</dbReference>
<dbReference type="EMBL" id="VIUW01000003">
    <property type="protein sequence ID" value="TWD14257.1"/>
    <property type="molecule type" value="Genomic_DNA"/>
</dbReference>